<keyword evidence="3" id="KW-1185">Reference proteome</keyword>
<evidence type="ECO:0000313" key="2">
    <source>
        <dbReference type="EMBL" id="KAK2188242.1"/>
    </source>
</evidence>
<gene>
    <name evidence="2" type="ORF">NP493_139g04036</name>
</gene>
<feature type="compositionally biased region" description="Basic and acidic residues" evidence="1">
    <location>
        <begin position="166"/>
        <end position="182"/>
    </location>
</feature>
<organism evidence="2 3">
    <name type="scientific">Ridgeia piscesae</name>
    <name type="common">Tubeworm</name>
    <dbReference type="NCBI Taxonomy" id="27915"/>
    <lineage>
        <taxon>Eukaryota</taxon>
        <taxon>Metazoa</taxon>
        <taxon>Spiralia</taxon>
        <taxon>Lophotrochozoa</taxon>
        <taxon>Annelida</taxon>
        <taxon>Polychaeta</taxon>
        <taxon>Sedentaria</taxon>
        <taxon>Canalipalpata</taxon>
        <taxon>Sabellida</taxon>
        <taxon>Siboglinidae</taxon>
        <taxon>Ridgeia</taxon>
    </lineage>
</organism>
<feature type="region of interest" description="Disordered" evidence="1">
    <location>
        <begin position="18"/>
        <end position="107"/>
    </location>
</feature>
<reference evidence="2" key="1">
    <citation type="journal article" date="2023" name="Mol. Biol. Evol.">
        <title>Third-Generation Sequencing Reveals the Adaptive Role of the Epigenome in Three Deep-Sea Polychaetes.</title>
        <authorList>
            <person name="Perez M."/>
            <person name="Aroh O."/>
            <person name="Sun Y."/>
            <person name="Lan Y."/>
            <person name="Juniper S.K."/>
            <person name="Young C.R."/>
            <person name="Angers B."/>
            <person name="Qian P.Y."/>
        </authorList>
    </citation>
    <scope>NUCLEOTIDE SEQUENCE</scope>
    <source>
        <strain evidence="2">R07B-5</strain>
    </source>
</reference>
<accession>A0AAD9P4Z5</accession>
<proteinExistence type="predicted"/>
<dbReference type="Proteomes" id="UP001209878">
    <property type="component" value="Unassembled WGS sequence"/>
</dbReference>
<name>A0AAD9P4Z5_RIDPI</name>
<dbReference type="AlphaFoldDB" id="A0AAD9P4Z5"/>
<feature type="region of interest" description="Disordered" evidence="1">
    <location>
        <begin position="164"/>
        <end position="193"/>
    </location>
</feature>
<feature type="compositionally biased region" description="Low complexity" evidence="1">
    <location>
        <begin position="30"/>
        <end position="40"/>
    </location>
</feature>
<sequence>MGKVLAMMVEWVGTVPRAVEAPADIVEQHTPGGTTETPPEVDTNAAKTGTESELETEMAAPGGRSSRLVKTPSGADIKIGLEDESGERKPVEIDVPDPNVELEADADDHHVPETKRKISITERVFKMRNSEVQLQCLADDAETRKKELASLLDEHAHLVEQVSTMEVHRGEPASPGSDKENKTFNSSKGNKEQ</sequence>
<evidence type="ECO:0000256" key="1">
    <source>
        <dbReference type="SAM" id="MobiDB-lite"/>
    </source>
</evidence>
<evidence type="ECO:0000313" key="3">
    <source>
        <dbReference type="Proteomes" id="UP001209878"/>
    </source>
</evidence>
<comment type="caution">
    <text evidence="2">The sequence shown here is derived from an EMBL/GenBank/DDBJ whole genome shotgun (WGS) entry which is preliminary data.</text>
</comment>
<feature type="compositionally biased region" description="Polar residues" evidence="1">
    <location>
        <begin position="183"/>
        <end position="193"/>
    </location>
</feature>
<dbReference type="EMBL" id="JAODUO010000139">
    <property type="protein sequence ID" value="KAK2188242.1"/>
    <property type="molecule type" value="Genomic_DNA"/>
</dbReference>
<protein>
    <submittedName>
        <fullName evidence="2">Uncharacterized protein</fullName>
    </submittedName>
</protein>